<dbReference type="SMART" id="SM00267">
    <property type="entry name" value="GGDEF"/>
    <property type="match status" value="1"/>
</dbReference>
<dbReference type="OrthoDB" id="52597at2"/>
<protein>
    <recommendedName>
        <fullName evidence="1">GGDEF domain-containing protein</fullName>
    </recommendedName>
</protein>
<dbReference type="PANTHER" id="PTHR44757">
    <property type="entry name" value="DIGUANYLATE CYCLASE DGCP"/>
    <property type="match status" value="1"/>
</dbReference>
<dbReference type="PROSITE" id="PS50887">
    <property type="entry name" value="GGDEF"/>
    <property type="match status" value="1"/>
</dbReference>
<feature type="domain" description="GGDEF" evidence="1">
    <location>
        <begin position="567"/>
        <end position="690"/>
    </location>
</feature>
<evidence type="ECO:0000259" key="1">
    <source>
        <dbReference type="PROSITE" id="PS50887"/>
    </source>
</evidence>
<organism evidence="2 3">
    <name type="scientific">Deinococcus indicus</name>
    <dbReference type="NCBI Taxonomy" id="223556"/>
    <lineage>
        <taxon>Bacteria</taxon>
        <taxon>Thermotogati</taxon>
        <taxon>Deinococcota</taxon>
        <taxon>Deinococci</taxon>
        <taxon>Deinococcales</taxon>
        <taxon>Deinococcaceae</taxon>
        <taxon>Deinococcus</taxon>
    </lineage>
</organism>
<dbReference type="SUPFAM" id="SSF55785">
    <property type="entry name" value="PYP-like sensor domain (PAS domain)"/>
    <property type="match status" value="1"/>
</dbReference>
<dbReference type="InterPro" id="IPR029016">
    <property type="entry name" value="GAF-like_dom_sf"/>
</dbReference>
<name>A0A246BLF0_9DEIO</name>
<proteinExistence type="predicted"/>
<dbReference type="Proteomes" id="UP000197208">
    <property type="component" value="Unassembled WGS sequence"/>
</dbReference>
<dbReference type="Gene3D" id="3.30.450.40">
    <property type="match status" value="1"/>
</dbReference>
<dbReference type="AlphaFoldDB" id="A0A246BLF0"/>
<accession>A0A246BLF0</accession>
<dbReference type="EMBL" id="NHMK01000012">
    <property type="protein sequence ID" value="OWL96161.1"/>
    <property type="molecule type" value="Genomic_DNA"/>
</dbReference>
<dbReference type="Gene3D" id="3.30.70.270">
    <property type="match status" value="1"/>
</dbReference>
<reference evidence="2 3" key="1">
    <citation type="submission" date="2017-05" db="EMBL/GenBank/DDBJ databases">
        <title>De novo genome assembly of Deniococcus indicus strain DR1.</title>
        <authorList>
            <person name="Chauhan D."/>
            <person name="Yennamalli R.M."/>
            <person name="Priyadarshini R."/>
        </authorList>
    </citation>
    <scope>NUCLEOTIDE SEQUENCE [LARGE SCALE GENOMIC DNA]</scope>
    <source>
        <strain evidence="2 3">DR1</strain>
    </source>
</reference>
<evidence type="ECO:0000313" key="2">
    <source>
        <dbReference type="EMBL" id="OWL96161.1"/>
    </source>
</evidence>
<dbReference type="CDD" id="cd01949">
    <property type="entry name" value="GGDEF"/>
    <property type="match status" value="1"/>
</dbReference>
<sequence length="690" mass="75286">MHADLPPVWPQDTLDCVEAILVLAAQTAGCSGAALAIRTQGQERISLIAQTAPVPDGLNSILDGTLTGTWHATPLPVFSHRLSGWLLTNYCDAPPPRSTLNGLATLLSRELGRAPRSFPDPRVNVTELLTHLTAFDTLLDPAKTWPDLTDTFAALLGSALSADLIVLARMNGELLWASPAPPAQRVQQHWQAQVPWSVQLPAGSISLPVHTNTARGEQVWHAVRLPGSVSWDTVDGMMAAQLGTLIGQIRAYRHQREQVQQLQQYLNLALTTAPLLLWVTDPDGTFQVAEGRGMASLGLRDRQLVGRTIHELFQAVPRALDNAVRAQQGETVSDMITFRDRTFEAWYLPLASARAGSVLGIGYDVTEVLQARQAAERAQLQAETLLSFSRLLDEAEPTHALTCDVLSLLSRMFRGGWAALWTHEPGWFRLQERSGVVPASLRAFQERGLPDGDTFGRALLAGQSVFIGPDRMPGAVRMQGLQAAALLPVTLDTTTGVLILTVYRSEAREWTEFERDLLATAARNLQRFVRRRHMLTELHRAAGTDPLTGVGNRRAFEQALAAALLRGPFTLVSTDLDGLKHVNDSQGHPRGDALLRAFAQALQTAFRAEDQVFRLGGDEFSVIMGSLLEEREVLSRVEGAVAAMREAGFPEAAASAGVADTPRDGMTGATLIQVSDARMYDMKRRRQNAL</sequence>
<dbReference type="InterPro" id="IPR029787">
    <property type="entry name" value="Nucleotide_cyclase"/>
</dbReference>
<gene>
    <name evidence="2" type="ORF">CBQ26_10255</name>
</gene>
<dbReference type="InterPro" id="IPR035965">
    <property type="entry name" value="PAS-like_dom_sf"/>
</dbReference>
<dbReference type="InterPro" id="IPR000160">
    <property type="entry name" value="GGDEF_dom"/>
</dbReference>
<dbReference type="SUPFAM" id="SSF55781">
    <property type="entry name" value="GAF domain-like"/>
    <property type="match status" value="1"/>
</dbReference>
<dbReference type="InterPro" id="IPR043128">
    <property type="entry name" value="Rev_trsase/Diguanyl_cyclase"/>
</dbReference>
<dbReference type="RefSeq" id="WP_088248543.1">
    <property type="nucleotide sequence ID" value="NZ_NHMK01000012.1"/>
</dbReference>
<evidence type="ECO:0000313" key="3">
    <source>
        <dbReference type="Proteomes" id="UP000197208"/>
    </source>
</evidence>
<comment type="caution">
    <text evidence="2">The sequence shown here is derived from an EMBL/GenBank/DDBJ whole genome shotgun (WGS) entry which is preliminary data.</text>
</comment>
<dbReference type="NCBIfam" id="TIGR00254">
    <property type="entry name" value="GGDEF"/>
    <property type="match status" value="1"/>
</dbReference>
<dbReference type="InterPro" id="IPR052155">
    <property type="entry name" value="Biofilm_reg_signaling"/>
</dbReference>
<keyword evidence="3" id="KW-1185">Reference proteome</keyword>
<dbReference type="PANTHER" id="PTHR44757:SF2">
    <property type="entry name" value="BIOFILM ARCHITECTURE MAINTENANCE PROTEIN MBAA"/>
    <property type="match status" value="1"/>
</dbReference>
<dbReference type="Gene3D" id="3.30.450.20">
    <property type="entry name" value="PAS domain"/>
    <property type="match status" value="1"/>
</dbReference>
<dbReference type="SUPFAM" id="SSF55073">
    <property type="entry name" value="Nucleotide cyclase"/>
    <property type="match status" value="1"/>
</dbReference>
<dbReference type="Pfam" id="PF08448">
    <property type="entry name" value="PAS_4"/>
    <property type="match status" value="1"/>
</dbReference>
<dbReference type="Pfam" id="PF00990">
    <property type="entry name" value="GGDEF"/>
    <property type="match status" value="1"/>
</dbReference>
<dbReference type="InterPro" id="IPR013656">
    <property type="entry name" value="PAS_4"/>
</dbReference>